<dbReference type="OrthoDB" id="1069091at2"/>
<dbReference type="GO" id="GO:0016491">
    <property type="term" value="F:oxidoreductase activity"/>
    <property type="evidence" value="ECO:0007669"/>
    <property type="project" value="InterPro"/>
</dbReference>
<dbReference type="PANTHER" id="PTHR42852:SF6">
    <property type="entry name" value="THIOL:DISULFIDE INTERCHANGE PROTEIN DSBE"/>
    <property type="match status" value="1"/>
</dbReference>
<dbReference type="CDD" id="cd02966">
    <property type="entry name" value="TlpA_like_family"/>
    <property type="match status" value="1"/>
</dbReference>
<evidence type="ECO:0000313" key="10">
    <source>
        <dbReference type="Proteomes" id="UP000183788"/>
    </source>
</evidence>
<evidence type="ECO:0000313" key="9">
    <source>
        <dbReference type="EMBL" id="WQG92904.1"/>
    </source>
</evidence>
<organism evidence="8 10">
    <name type="scientific">Chitinophaga sancti</name>
    <dbReference type="NCBI Taxonomy" id="1004"/>
    <lineage>
        <taxon>Bacteria</taxon>
        <taxon>Pseudomonadati</taxon>
        <taxon>Bacteroidota</taxon>
        <taxon>Chitinophagia</taxon>
        <taxon>Chitinophagales</taxon>
        <taxon>Chitinophagaceae</taxon>
        <taxon>Chitinophaga</taxon>
    </lineage>
</organism>
<gene>
    <name evidence="8" type="ORF">SAMN05661012_02330</name>
    <name evidence="9" type="ORF">SR876_15395</name>
</gene>
<evidence type="ECO:0000256" key="2">
    <source>
        <dbReference type="ARBA" id="ARBA00022748"/>
    </source>
</evidence>
<keyword evidence="6" id="KW-0732">Signal</keyword>
<dbReference type="PROSITE" id="PS00194">
    <property type="entry name" value="THIOREDOXIN_1"/>
    <property type="match status" value="1"/>
</dbReference>
<dbReference type="STRING" id="1004.SAMN05661012_02330"/>
<evidence type="ECO:0000313" key="8">
    <source>
        <dbReference type="EMBL" id="SFW52082.1"/>
    </source>
</evidence>
<evidence type="ECO:0000313" key="11">
    <source>
        <dbReference type="Proteomes" id="UP001326715"/>
    </source>
</evidence>
<feature type="coiled-coil region" evidence="5">
    <location>
        <begin position="130"/>
        <end position="157"/>
    </location>
</feature>
<accession>A0A1K1PWE2</accession>
<dbReference type="Pfam" id="PF00578">
    <property type="entry name" value="AhpC-TSA"/>
    <property type="match status" value="1"/>
</dbReference>
<feature type="chain" id="PRO_5012814703" evidence="6">
    <location>
        <begin position="19"/>
        <end position="379"/>
    </location>
</feature>
<dbReference type="Proteomes" id="UP000183788">
    <property type="component" value="Unassembled WGS sequence"/>
</dbReference>
<keyword evidence="2" id="KW-0201">Cytochrome c-type biogenesis</keyword>
<dbReference type="InterPro" id="IPR013766">
    <property type="entry name" value="Thioredoxin_domain"/>
</dbReference>
<evidence type="ECO:0000256" key="6">
    <source>
        <dbReference type="SAM" id="SignalP"/>
    </source>
</evidence>
<name>A0A1K1PWE2_9BACT</name>
<dbReference type="Gene3D" id="3.40.30.10">
    <property type="entry name" value="Glutaredoxin"/>
    <property type="match status" value="1"/>
</dbReference>
<dbReference type="PROSITE" id="PS51352">
    <property type="entry name" value="THIOREDOXIN_2"/>
    <property type="match status" value="1"/>
</dbReference>
<evidence type="ECO:0000259" key="7">
    <source>
        <dbReference type="PROSITE" id="PS51352"/>
    </source>
</evidence>
<evidence type="ECO:0000256" key="4">
    <source>
        <dbReference type="ARBA" id="ARBA00023284"/>
    </source>
</evidence>
<dbReference type="GO" id="GO:0017004">
    <property type="term" value="P:cytochrome complex assembly"/>
    <property type="evidence" value="ECO:0007669"/>
    <property type="project" value="UniProtKB-KW"/>
</dbReference>
<dbReference type="InterPro" id="IPR017937">
    <property type="entry name" value="Thioredoxin_CS"/>
</dbReference>
<reference evidence="9 11" key="2">
    <citation type="submission" date="2023-11" db="EMBL/GenBank/DDBJ databases">
        <title>MicrobeMod: A computational toolkit for identifying prokaryotic methylation and restriction-modification with nanopore sequencing.</title>
        <authorList>
            <person name="Crits-Christoph A."/>
            <person name="Kang S.C."/>
            <person name="Lee H."/>
            <person name="Ostrov N."/>
        </authorList>
    </citation>
    <scope>NUCLEOTIDE SEQUENCE [LARGE SCALE GENOMIC DNA]</scope>
    <source>
        <strain evidence="9 11">ATCC 23090</strain>
    </source>
</reference>
<sequence length="379" mass="42038">MKSVILAAALLSPVVLFAQDKNIEQPFTIEGTVAQIQKPAKVYLSIRNSRVNKVDSAEVKDGKFSFTGSLEEPTIANLLLKVQDPAAPELTGPVKKDYLTVFLDKGKMNIAVQDSISKATVTGSKANDDFKELSENLKDVNSQIQELKLQNRQLYMAKDEEGMKKLEPKFDELEAKQNKILGEYLKGHSSSPIALFVLNQFAGYEINPTEVSPIYNKLSKAVRNSPSGKEFATRLESARKTAIGQPAMEFSQPDAEGKQVSLASYKGKYVLVDFWASWCGPCRAENPNVVKAYSRFKDKGFDILGVSLDDTKDKWLAAVQADNLPWKHVSDLKGWKNEVAQQYGIMAIPQNLLLDPKGVIIAKNLRGDALEKKLEEVIK</sequence>
<dbReference type="AlphaFoldDB" id="A0A1K1PWE2"/>
<dbReference type="InterPro" id="IPR025380">
    <property type="entry name" value="DUF4369"/>
</dbReference>
<proteinExistence type="predicted"/>
<comment type="subcellular location">
    <subcellularLocation>
        <location evidence="1">Cell envelope</location>
    </subcellularLocation>
</comment>
<keyword evidence="11" id="KW-1185">Reference proteome</keyword>
<dbReference type="EMBL" id="CP140154">
    <property type="protein sequence ID" value="WQG92904.1"/>
    <property type="molecule type" value="Genomic_DNA"/>
</dbReference>
<dbReference type="SUPFAM" id="SSF52833">
    <property type="entry name" value="Thioredoxin-like"/>
    <property type="match status" value="1"/>
</dbReference>
<keyword evidence="3" id="KW-1015">Disulfide bond</keyword>
<keyword evidence="5" id="KW-0175">Coiled coil</keyword>
<dbReference type="PANTHER" id="PTHR42852">
    <property type="entry name" value="THIOL:DISULFIDE INTERCHANGE PROTEIN DSBE"/>
    <property type="match status" value="1"/>
</dbReference>
<feature type="domain" description="Thioredoxin" evidence="7">
    <location>
        <begin position="241"/>
        <end position="379"/>
    </location>
</feature>
<evidence type="ECO:0000256" key="5">
    <source>
        <dbReference type="SAM" id="Coils"/>
    </source>
</evidence>
<dbReference type="Pfam" id="PF14289">
    <property type="entry name" value="DUF4369"/>
    <property type="match status" value="1"/>
</dbReference>
<dbReference type="EMBL" id="FPIZ01000006">
    <property type="protein sequence ID" value="SFW52082.1"/>
    <property type="molecule type" value="Genomic_DNA"/>
</dbReference>
<keyword evidence="4" id="KW-0676">Redox-active center</keyword>
<dbReference type="Proteomes" id="UP001326715">
    <property type="component" value="Chromosome"/>
</dbReference>
<feature type="signal peptide" evidence="6">
    <location>
        <begin position="1"/>
        <end position="18"/>
    </location>
</feature>
<dbReference type="RefSeq" id="WP_072360075.1">
    <property type="nucleotide sequence ID" value="NZ_CP139972.1"/>
</dbReference>
<dbReference type="InterPro" id="IPR050553">
    <property type="entry name" value="Thioredoxin_ResA/DsbE_sf"/>
</dbReference>
<protein>
    <submittedName>
        <fullName evidence="8">Peroxiredoxin</fullName>
    </submittedName>
    <submittedName>
        <fullName evidence="9">TlpA disulfide reductase family protein</fullName>
    </submittedName>
</protein>
<reference evidence="8 10" key="1">
    <citation type="submission" date="2016-11" db="EMBL/GenBank/DDBJ databases">
        <authorList>
            <person name="Jaros S."/>
            <person name="Januszkiewicz K."/>
            <person name="Wedrychowicz H."/>
        </authorList>
    </citation>
    <scope>NUCLEOTIDE SEQUENCE [LARGE SCALE GENOMIC DNA]</scope>
    <source>
        <strain evidence="8 10">DSM 784</strain>
    </source>
</reference>
<dbReference type="GO" id="GO:0030313">
    <property type="term" value="C:cell envelope"/>
    <property type="evidence" value="ECO:0007669"/>
    <property type="project" value="UniProtKB-SubCell"/>
</dbReference>
<dbReference type="InterPro" id="IPR000866">
    <property type="entry name" value="AhpC/TSA"/>
</dbReference>
<evidence type="ECO:0000256" key="3">
    <source>
        <dbReference type="ARBA" id="ARBA00023157"/>
    </source>
</evidence>
<evidence type="ECO:0000256" key="1">
    <source>
        <dbReference type="ARBA" id="ARBA00004196"/>
    </source>
</evidence>
<dbReference type="GO" id="GO:0016209">
    <property type="term" value="F:antioxidant activity"/>
    <property type="evidence" value="ECO:0007669"/>
    <property type="project" value="InterPro"/>
</dbReference>
<dbReference type="InterPro" id="IPR036249">
    <property type="entry name" value="Thioredoxin-like_sf"/>
</dbReference>